<dbReference type="EMBL" id="HG994590">
    <property type="protein sequence ID" value="CAF2812391.1"/>
    <property type="molecule type" value="Genomic_DNA"/>
</dbReference>
<sequence length="618" mass="71074">MFILHSPRFSQLDQTQLDLSTIAALLLLKHVYTVENAEYITLDHLIGKKFTLPFDYEAMDDGTNEFEESPENMKGFKLMKVYWNLCYEGLSFMCSSSQTKFSENFDNRLVLQEDERTMIAASFSKENLSNPSKLIYSQTPVAFLKEVDFMNSQKLIDDNEELISTDYDHYNNIDSNVSSWIDQLLKTDQTIFKLLLRESVKENPDYISMTTIVVISHFLKLFGHKHKFTLVIRGIINEKPLIHCPSLKWIFYLIENQVHHLNLLECCDVAKYIQVCIKSHTEKGYFKSGQLIVMLKTLQRIAEKTLDEGDFESIEIFGRMEWFIHLFTHKNFIVRSLTFQLISLIAFSELGADSLTRRLSDVVSIWEICLSALMNEKEALIVRDGSLKTLTNLLYTGHNMYYGPTIKENVSGVLIHGESALTSFLQRANFEEFVVGLLKSFGAIHRIKCEEVEDSCGVSRSNRLENHSFDLDMTPLFMGGLNLFLLSISLNDGNLLKTLDTFTAIDLSDRALESITSNFPLMDYVYYLDSLICIYIKHPVQTLSVEYLFIANSHLASTLFIRRKVAGEEVDHLTRNCFNWYLTILRNTKDTESVHKLANIFKKYEEGLLEANATNACS</sequence>
<name>A0A7R8H1J3_LEPSM</name>
<evidence type="ECO:0000313" key="1">
    <source>
        <dbReference type="EMBL" id="CAF2812391.1"/>
    </source>
</evidence>
<dbReference type="Proteomes" id="UP000675881">
    <property type="component" value="Chromosome 11"/>
</dbReference>
<reference evidence="1" key="1">
    <citation type="submission" date="2021-02" db="EMBL/GenBank/DDBJ databases">
        <authorList>
            <person name="Bekaert M."/>
        </authorList>
    </citation>
    <scope>NUCLEOTIDE SEQUENCE</scope>
    <source>
        <strain evidence="1">IoA-00</strain>
    </source>
</reference>
<evidence type="ECO:0000313" key="2">
    <source>
        <dbReference type="Proteomes" id="UP000675881"/>
    </source>
</evidence>
<proteinExistence type="predicted"/>
<protein>
    <submittedName>
        <fullName evidence="1">(salmon louse) hypothetical protein</fullName>
    </submittedName>
</protein>
<keyword evidence="2" id="KW-1185">Reference proteome</keyword>
<organism evidence="1 2">
    <name type="scientific">Lepeophtheirus salmonis</name>
    <name type="common">Salmon louse</name>
    <name type="synonym">Caligus salmonis</name>
    <dbReference type="NCBI Taxonomy" id="72036"/>
    <lineage>
        <taxon>Eukaryota</taxon>
        <taxon>Metazoa</taxon>
        <taxon>Ecdysozoa</taxon>
        <taxon>Arthropoda</taxon>
        <taxon>Crustacea</taxon>
        <taxon>Multicrustacea</taxon>
        <taxon>Hexanauplia</taxon>
        <taxon>Copepoda</taxon>
        <taxon>Siphonostomatoida</taxon>
        <taxon>Caligidae</taxon>
        <taxon>Lepeophtheirus</taxon>
    </lineage>
</organism>
<dbReference type="AlphaFoldDB" id="A0A7R8H1J3"/>
<accession>A0A7R8H1J3</accession>
<gene>
    <name evidence="1" type="ORF">LSAA_3181</name>
</gene>